<keyword evidence="4" id="KW-1185">Reference proteome</keyword>
<comment type="caution">
    <text evidence="3">The sequence shown here is derived from an EMBL/GenBank/DDBJ whole genome shotgun (WGS) entry which is preliminary data.</text>
</comment>
<feature type="domain" description="Thioesterase" evidence="2">
    <location>
        <begin position="66"/>
        <end position="139"/>
    </location>
</feature>
<evidence type="ECO:0000313" key="3">
    <source>
        <dbReference type="EMBL" id="KAL1310870.1"/>
    </source>
</evidence>
<dbReference type="CDD" id="cd03443">
    <property type="entry name" value="PaaI_thioesterase"/>
    <property type="match status" value="1"/>
</dbReference>
<dbReference type="PANTHER" id="PTHR21660:SF11">
    <property type="entry name" value="FAMILY PROTEIN, PUTATIVE (AFU_ORTHOLOGUE AFUA_4G04355)-RELATED"/>
    <property type="match status" value="1"/>
</dbReference>
<dbReference type="EMBL" id="JBFMKM010000003">
    <property type="protein sequence ID" value="KAL1310870.1"/>
    <property type="molecule type" value="Genomic_DNA"/>
</dbReference>
<protein>
    <recommendedName>
        <fullName evidence="2">Thioesterase domain-containing protein</fullName>
    </recommendedName>
</protein>
<name>A0ABR3PMX6_9PEZI</name>
<evidence type="ECO:0000256" key="1">
    <source>
        <dbReference type="ARBA" id="ARBA00008324"/>
    </source>
</evidence>
<organism evidence="3 4">
    <name type="scientific">Neodothiora populina</name>
    <dbReference type="NCBI Taxonomy" id="2781224"/>
    <lineage>
        <taxon>Eukaryota</taxon>
        <taxon>Fungi</taxon>
        <taxon>Dikarya</taxon>
        <taxon>Ascomycota</taxon>
        <taxon>Pezizomycotina</taxon>
        <taxon>Dothideomycetes</taxon>
        <taxon>Dothideomycetidae</taxon>
        <taxon>Dothideales</taxon>
        <taxon>Dothioraceae</taxon>
        <taxon>Neodothiora</taxon>
    </lineage>
</organism>
<proteinExistence type="inferred from homology"/>
<dbReference type="SUPFAM" id="SSF54637">
    <property type="entry name" value="Thioesterase/thiol ester dehydrase-isomerase"/>
    <property type="match status" value="1"/>
</dbReference>
<dbReference type="Gene3D" id="3.10.129.10">
    <property type="entry name" value="Hotdog Thioesterase"/>
    <property type="match status" value="1"/>
</dbReference>
<comment type="similarity">
    <text evidence="1">Belongs to the thioesterase PaaI family.</text>
</comment>
<dbReference type="InterPro" id="IPR029069">
    <property type="entry name" value="HotDog_dom_sf"/>
</dbReference>
<dbReference type="RefSeq" id="XP_069203719.1">
    <property type="nucleotide sequence ID" value="XM_069340246.1"/>
</dbReference>
<dbReference type="Pfam" id="PF03061">
    <property type="entry name" value="4HBT"/>
    <property type="match status" value="1"/>
</dbReference>
<gene>
    <name evidence="3" type="ORF">AAFC00_001102</name>
</gene>
<sequence>MAQAAPSLSDSEKSNEYLHIERVIATKLPASPIYAYILSDVTVLEATKGRVVCRLQLSKTHMNSGGGLHGSVSATIIDWMGGMAICSHTLEDSSGVSVDIHATYLSSVKDADEIEIEGLAEKVGGSMAYTTVIIYKVETGKRGRLVVKGTHTKFVRS</sequence>
<dbReference type="Proteomes" id="UP001562354">
    <property type="component" value="Unassembled WGS sequence"/>
</dbReference>
<evidence type="ECO:0000313" key="4">
    <source>
        <dbReference type="Proteomes" id="UP001562354"/>
    </source>
</evidence>
<dbReference type="PANTHER" id="PTHR21660">
    <property type="entry name" value="THIOESTERASE SUPERFAMILY MEMBER-RELATED"/>
    <property type="match status" value="1"/>
</dbReference>
<accession>A0ABR3PMX6</accession>
<evidence type="ECO:0000259" key="2">
    <source>
        <dbReference type="Pfam" id="PF03061"/>
    </source>
</evidence>
<dbReference type="GeneID" id="95974805"/>
<dbReference type="InterPro" id="IPR039298">
    <property type="entry name" value="ACOT13"/>
</dbReference>
<reference evidence="3 4" key="1">
    <citation type="submission" date="2024-07" db="EMBL/GenBank/DDBJ databases">
        <title>Draft sequence of the Neodothiora populina.</title>
        <authorList>
            <person name="Drown D.D."/>
            <person name="Schuette U.S."/>
            <person name="Buechlein A.B."/>
            <person name="Rusch D.R."/>
            <person name="Winton L.W."/>
            <person name="Adams G.A."/>
        </authorList>
    </citation>
    <scope>NUCLEOTIDE SEQUENCE [LARGE SCALE GENOMIC DNA]</scope>
    <source>
        <strain evidence="3 4">CPC 39397</strain>
    </source>
</reference>
<dbReference type="InterPro" id="IPR006683">
    <property type="entry name" value="Thioestr_dom"/>
</dbReference>